<keyword evidence="8" id="KW-0238">DNA-binding</keyword>
<evidence type="ECO:0000256" key="5">
    <source>
        <dbReference type="ARBA" id="ARBA00022801"/>
    </source>
</evidence>
<dbReference type="PANTHER" id="PTHR30153">
    <property type="entry name" value="REPLICATIVE DNA HELICASE DNAB"/>
    <property type="match status" value="1"/>
</dbReference>
<keyword evidence="4" id="KW-0547">Nucleotide-binding</keyword>
<evidence type="ECO:0000256" key="11">
    <source>
        <dbReference type="ARBA" id="ARBA00048954"/>
    </source>
</evidence>
<dbReference type="SMART" id="SM00382">
    <property type="entry name" value="AAA"/>
    <property type="match status" value="1"/>
</dbReference>
<dbReference type="RefSeq" id="WP_162668718.1">
    <property type="nucleotide sequence ID" value="NZ_LR593886.1"/>
</dbReference>
<evidence type="ECO:0000313" key="13">
    <source>
        <dbReference type="EMBL" id="VTR94105.1"/>
    </source>
</evidence>
<dbReference type="GO" id="GO:0016787">
    <property type="term" value="F:hydrolase activity"/>
    <property type="evidence" value="ECO:0007669"/>
    <property type="project" value="UniProtKB-KW"/>
</dbReference>
<evidence type="ECO:0000256" key="4">
    <source>
        <dbReference type="ARBA" id="ARBA00022741"/>
    </source>
</evidence>
<dbReference type="GO" id="GO:0005829">
    <property type="term" value="C:cytosol"/>
    <property type="evidence" value="ECO:0007669"/>
    <property type="project" value="TreeGrafter"/>
</dbReference>
<reference evidence="13 14" key="1">
    <citation type="submission" date="2019-05" db="EMBL/GenBank/DDBJ databases">
        <authorList>
            <consortium name="Science for Life Laboratories"/>
        </authorList>
    </citation>
    <scope>NUCLEOTIDE SEQUENCE [LARGE SCALE GENOMIC DNA]</scope>
    <source>
        <strain evidence="13">Soil9</strain>
    </source>
</reference>
<evidence type="ECO:0000256" key="8">
    <source>
        <dbReference type="ARBA" id="ARBA00023125"/>
    </source>
</evidence>
<evidence type="ECO:0000313" key="14">
    <source>
        <dbReference type="Proteomes" id="UP000464178"/>
    </source>
</evidence>
<dbReference type="GO" id="GO:1990077">
    <property type="term" value="C:primosome complex"/>
    <property type="evidence" value="ECO:0007669"/>
    <property type="project" value="UniProtKB-KW"/>
</dbReference>
<dbReference type="GO" id="GO:0005524">
    <property type="term" value="F:ATP binding"/>
    <property type="evidence" value="ECO:0007669"/>
    <property type="project" value="UniProtKB-KW"/>
</dbReference>
<dbReference type="CDD" id="cd00984">
    <property type="entry name" value="DnaB_C"/>
    <property type="match status" value="1"/>
</dbReference>
<dbReference type="Pfam" id="PF00772">
    <property type="entry name" value="DnaB"/>
    <property type="match status" value="1"/>
</dbReference>
<dbReference type="InterPro" id="IPR007693">
    <property type="entry name" value="DNA_helicase_DnaB-like_N"/>
</dbReference>
<dbReference type="PROSITE" id="PS51199">
    <property type="entry name" value="SF4_HELICASE"/>
    <property type="match status" value="1"/>
</dbReference>
<dbReference type="GO" id="GO:0043139">
    <property type="term" value="F:5'-3' DNA helicase activity"/>
    <property type="evidence" value="ECO:0007669"/>
    <property type="project" value="UniProtKB-EC"/>
</dbReference>
<evidence type="ECO:0000256" key="7">
    <source>
        <dbReference type="ARBA" id="ARBA00022840"/>
    </source>
</evidence>
<dbReference type="InterPro" id="IPR027417">
    <property type="entry name" value="P-loop_NTPase"/>
</dbReference>
<protein>
    <recommendedName>
        <fullName evidence="10">DNA 5'-3' helicase</fullName>
        <ecNumber evidence="10">5.6.2.3</ecNumber>
    </recommendedName>
</protein>
<dbReference type="SUPFAM" id="SSF48024">
    <property type="entry name" value="N-terminal domain of DnaB helicase"/>
    <property type="match status" value="1"/>
</dbReference>
<evidence type="ECO:0000256" key="9">
    <source>
        <dbReference type="ARBA" id="ARBA00023235"/>
    </source>
</evidence>
<evidence type="ECO:0000256" key="2">
    <source>
        <dbReference type="ARBA" id="ARBA00022515"/>
    </source>
</evidence>
<dbReference type="InterPro" id="IPR016136">
    <property type="entry name" value="DNA_helicase_N/primase_C"/>
</dbReference>
<evidence type="ECO:0000256" key="10">
    <source>
        <dbReference type="ARBA" id="ARBA00044969"/>
    </source>
</evidence>
<dbReference type="Gene3D" id="3.40.50.300">
    <property type="entry name" value="P-loop containing nucleotide triphosphate hydrolases"/>
    <property type="match status" value="1"/>
</dbReference>
<evidence type="ECO:0000256" key="3">
    <source>
        <dbReference type="ARBA" id="ARBA00022705"/>
    </source>
</evidence>
<keyword evidence="5" id="KW-0378">Hydrolase</keyword>
<dbReference type="GO" id="GO:0003677">
    <property type="term" value="F:DNA binding"/>
    <property type="evidence" value="ECO:0007669"/>
    <property type="project" value="UniProtKB-KW"/>
</dbReference>
<keyword evidence="6 13" id="KW-0347">Helicase</keyword>
<accession>A0A6P2D167</accession>
<keyword evidence="3" id="KW-0235">DNA replication</keyword>
<keyword evidence="9" id="KW-0413">Isomerase</keyword>
<comment type="catalytic activity">
    <reaction evidence="11">
        <text>ATP + H2O = ADP + phosphate + H(+)</text>
        <dbReference type="Rhea" id="RHEA:13065"/>
        <dbReference type="ChEBI" id="CHEBI:15377"/>
        <dbReference type="ChEBI" id="CHEBI:15378"/>
        <dbReference type="ChEBI" id="CHEBI:30616"/>
        <dbReference type="ChEBI" id="CHEBI:43474"/>
        <dbReference type="ChEBI" id="CHEBI:456216"/>
        <dbReference type="EC" id="5.6.2.3"/>
    </reaction>
</comment>
<comment type="similarity">
    <text evidence="1">Belongs to the helicase family. DnaB subfamily.</text>
</comment>
<evidence type="ECO:0000256" key="1">
    <source>
        <dbReference type="ARBA" id="ARBA00008428"/>
    </source>
</evidence>
<keyword evidence="2" id="KW-0639">Primosome</keyword>
<keyword evidence="14" id="KW-1185">Reference proteome</keyword>
<sequence length="452" mass="48501">MSRPDDICYIAPTDPDRVDDVERQLLGACLWSDQHDTSGFDEAAEVVAPDDFGVHAHRVVFRAMLELRATNAPVNAVTIFGRLRATGAASELGPEPGVWIGDTVTLQGSDLNARYYANQVREASRKRRLKRAIAEMSAVAARSPRPAADVLADCEQILFDAGDVDGAGTQCSASALVSEALDHIDRVASGLEPGGLPTGYADLDAITGGLVPGEVTVLAARPSTGKTALALGIATNATRGGAPALFVSLEMGRRSIMQRILSMRSGVRLDPIKRGTLNSDQAGRVDAAARAFAKEPFFLEEATPMSAARLAAIVRRGVRRHGLKLVVVDYLQLMEPEDTKAPKVHQIGLLSRRLKELARSCAVPIVVLAQLNRACEDRPDGKPRLSDLRDSGEIEQDADVCILLSRQRGQQDANDVWLIDADVAKSRNGATGEVTLAYRRPVVRFENAAVGC</sequence>
<proteinExistence type="inferred from homology"/>
<dbReference type="InterPro" id="IPR003593">
    <property type="entry name" value="AAA+_ATPase"/>
</dbReference>
<keyword evidence="7" id="KW-0067">ATP-binding</keyword>
<dbReference type="Proteomes" id="UP000464178">
    <property type="component" value="Chromosome"/>
</dbReference>
<organism evidence="13 14">
    <name type="scientific">Gemmata massiliana</name>
    <dbReference type="NCBI Taxonomy" id="1210884"/>
    <lineage>
        <taxon>Bacteria</taxon>
        <taxon>Pseudomonadati</taxon>
        <taxon>Planctomycetota</taxon>
        <taxon>Planctomycetia</taxon>
        <taxon>Gemmatales</taxon>
        <taxon>Gemmataceae</taxon>
        <taxon>Gemmata</taxon>
    </lineage>
</organism>
<feature type="domain" description="SF4 helicase" evidence="12">
    <location>
        <begin position="189"/>
        <end position="452"/>
    </location>
</feature>
<dbReference type="EC" id="5.6.2.3" evidence="10"/>
<dbReference type="AlphaFoldDB" id="A0A6P2D167"/>
<dbReference type="SUPFAM" id="SSF52540">
    <property type="entry name" value="P-loop containing nucleoside triphosphate hydrolases"/>
    <property type="match status" value="1"/>
</dbReference>
<dbReference type="EMBL" id="LR593886">
    <property type="protein sequence ID" value="VTR94105.1"/>
    <property type="molecule type" value="Genomic_DNA"/>
</dbReference>
<evidence type="ECO:0000256" key="6">
    <source>
        <dbReference type="ARBA" id="ARBA00022806"/>
    </source>
</evidence>
<name>A0A6P2D167_9BACT</name>
<dbReference type="InterPro" id="IPR036185">
    <property type="entry name" value="DNA_heli_DnaB-like_N_sf"/>
</dbReference>
<dbReference type="KEGG" id="gms:SOIL9_36090"/>
<dbReference type="PANTHER" id="PTHR30153:SF2">
    <property type="entry name" value="REPLICATIVE DNA HELICASE"/>
    <property type="match status" value="1"/>
</dbReference>
<gene>
    <name evidence="13" type="ORF">SOIL9_36090</name>
</gene>
<dbReference type="InterPro" id="IPR007694">
    <property type="entry name" value="DNA_helicase_DnaB-like_C"/>
</dbReference>
<dbReference type="Pfam" id="PF03796">
    <property type="entry name" value="DnaB_C"/>
    <property type="match status" value="1"/>
</dbReference>
<evidence type="ECO:0000259" key="12">
    <source>
        <dbReference type="PROSITE" id="PS51199"/>
    </source>
</evidence>
<dbReference type="Gene3D" id="1.10.860.10">
    <property type="entry name" value="DNAb Helicase, Chain A"/>
    <property type="match status" value="1"/>
</dbReference>
<dbReference type="GO" id="GO:0006269">
    <property type="term" value="P:DNA replication, synthesis of primer"/>
    <property type="evidence" value="ECO:0007669"/>
    <property type="project" value="UniProtKB-KW"/>
</dbReference>